<dbReference type="GO" id="GO:0051536">
    <property type="term" value="F:iron-sulfur cluster binding"/>
    <property type="evidence" value="ECO:0007669"/>
    <property type="project" value="UniProtKB-KW"/>
</dbReference>
<evidence type="ECO:0000259" key="5">
    <source>
        <dbReference type="PROSITE" id="PS51918"/>
    </source>
</evidence>
<evidence type="ECO:0000256" key="2">
    <source>
        <dbReference type="ARBA" id="ARBA00022723"/>
    </source>
</evidence>
<sequence length="247" mass="27749">YCYFDAGKAMKKELHFNELLLLFKEIVLIGPKKVIFTGGEPLLRKDIFNLINNFRKMLYGKKINLCLMSNGLLIDNEIALRIVELFDEVRISIDGPPEVNDILRGNGSFRSAVNAIKNLKNAGISPSVSITMTSLNLPILKDFLSFLLDELFITSFHLSILKSSGRNLDHPELKCSWEKASEIAGDFWQSRFGKTKAFKDPGKHTLASYGNCGIGSHINILPDGSVYPCHVFISSKALFRKYSKDRS</sequence>
<reference evidence="6" key="1">
    <citation type="journal article" date="2014" name="Front. Microbiol.">
        <title>High frequency of phylogenetically diverse reductive dehalogenase-homologous genes in deep subseafloor sedimentary metagenomes.</title>
        <authorList>
            <person name="Kawai M."/>
            <person name="Futagami T."/>
            <person name="Toyoda A."/>
            <person name="Takaki Y."/>
            <person name="Nishi S."/>
            <person name="Hori S."/>
            <person name="Arai W."/>
            <person name="Tsubouchi T."/>
            <person name="Morono Y."/>
            <person name="Uchiyama I."/>
            <person name="Ito T."/>
            <person name="Fujiyama A."/>
            <person name="Inagaki F."/>
            <person name="Takami H."/>
        </authorList>
    </citation>
    <scope>NUCLEOTIDE SEQUENCE</scope>
    <source>
        <strain evidence="6">Expedition CK06-06</strain>
    </source>
</reference>
<proteinExistence type="predicted"/>
<feature type="non-terminal residue" evidence="6">
    <location>
        <position position="1"/>
    </location>
</feature>
<dbReference type="AlphaFoldDB" id="X1DJV7"/>
<comment type="caution">
    <text evidence="6">The sequence shown here is derived from an EMBL/GenBank/DDBJ whole genome shotgun (WGS) entry which is preliminary data.</text>
</comment>
<keyword evidence="2" id="KW-0479">Metal-binding</keyword>
<dbReference type="PROSITE" id="PS51918">
    <property type="entry name" value="RADICAL_SAM"/>
    <property type="match status" value="1"/>
</dbReference>
<keyword evidence="3" id="KW-0408">Iron</keyword>
<dbReference type="SUPFAM" id="SSF102114">
    <property type="entry name" value="Radical SAM enzymes"/>
    <property type="match status" value="1"/>
</dbReference>
<dbReference type="InterPro" id="IPR007197">
    <property type="entry name" value="rSAM"/>
</dbReference>
<dbReference type="PANTHER" id="PTHR11228">
    <property type="entry name" value="RADICAL SAM DOMAIN PROTEIN"/>
    <property type="match status" value="1"/>
</dbReference>
<feature type="domain" description="Radical SAM core" evidence="5">
    <location>
        <begin position="1"/>
        <end position="190"/>
    </location>
</feature>
<dbReference type="InterPro" id="IPR058240">
    <property type="entry name" value="rSAM_sf"/>
</dbReference>
<keyword evidence="1" id="KW-0949">S-adenosyl-L-methionine</keyword>
<organism evidence="6">
    <name type="scientific">marine sediment metagenome</name>
    <dbReference type="NCBI Taxonomy" id="412755"/>
    <lineage>
        <taxon>unclassified sequences</taxon>
        <taxon>metagenomes</taxon>
        <taxon>ecological metagenomes</taxon>
    </lineage>
</organism>
<dbReference type="Pfam" id="PF04055">
    <property type="entry name" value="Radical_SAM"/>
    <property type="match status" value="1"/>
</dbReference>
<dbReference type="Gene3D" id="3.20.20.70">
    <property type="entry name" value="Aldolase class I"/>
    <property type="match status" value="1"/>
</dbReference>
<dbReference type="InterPro" id="IPR050377">
    <property type="entry name" value="Radical_SAM_PqqE_MftC-like"/>
</dbReference>
<dbReference type="EMBL" id="BART01023785">
    <property type="protein sequence ID" value="GAG96716.1"/>
    <property type="molecule type" value="Genomic_DNA"/>
</dbReference>
<dbReference type="PANTHER" id="PTHR11228:SF7">
    <property type="entry name" value="PQQA PEPTIDE CYCLASE"/>
    <property type="match status" value="1"/>
</dbReference>
<evidence type="ECO:0000256" key="3">
    <source>
        <dbReference type="ARBA" id="ARBA00023004"/>
    </source>
</evidence>
<gene>
    <name evidence="6" type="ORF">S01H4_43166</name>
</gene>
<dbReference type="InterPro" id="IPR013785">
    <property type="entry name" value="Aldolase_TIM"/>
</dbReference>
<evidence type="ECO:0000313" key="6">
    <source>
        <dbReference type="EMBL" id="GAG96716.1"/>
    </source>
</evidence>
<evidence type="ECO:0000256" key="1">
    <source>
        <dbReference type="ARBA" id="ARBA00022691"/>
    </source>
</evidence>
<protein>
    <recommendedName>
        <fullName evidence="5">Radical SAM core domain-containing protein</fullName>
    </recommendedName>
</protein>
<evidence type="ECO:0000256" key="4">
    <source>
        <dbReference type="ARBA" id="ARBA00023014"/>
    </source>
</evidence>
<keyword evidence="4" id="KW-0411">Iron-sulfur</keyword>
<name>X1DJV7_9ZZZZ</name>
<dbReference type="CDD" id="cd01335">
    <property type="entry name" value="Radical_SAM"/>
    <property type="match status" value="1"/>
</dbReference>
<dbReference type="GO" id="GO:0003824">
    <property type="term" value="F:catalytic activity"/>
    <property type="evidence" value="ECO:0007669"/>
    <property type="project" value="InterPro"/>
</dbReference>
<dbReference type="GO" id="GO:0046872">
    <property type="term" value="F:metal ion binding"/>
    <property type="evidence" value="ECO:0007669"/>
    <property type="project" value="UniProtKB-KW"/>
</dbReference>
<accession>X1DJV7</accession>